<organism evidence="1 2">
    <name type="scientific">Albula glossodonta</name>
    <name type="common">roundjaw bonefish</name>
    <dbReference type="NCBI Taxonomy" id="121402"/>
    <lineage>
        <taxon>Eukaryota</taxon>
        <taxon>Metazoa</taxon>
        <taxon>Chordata</taxon>
        <taxon>Craniata</taxon>
        <taxon>Vertebrata</taxon>
        <taxon>Euteleostomi</taxon>
        <taxon>Actinopterygii</taxon>
        <taxon>Neopterygii</taxon>
        <taxon>Teleostei</taxon>
        <taxon>Albuliformes</taxon>
        <taxon>Albulidae</taxon>
        <taxon>Albula</taxon>
    </lineage>
</organism>
<comment type="caution">
    <text evidence="1">The sequence shown here is derived from an EMBL/GenBank/DDBJ whole genome shotgun (WGS) entry which is preliminary data.</text>
</comment>
<sequence length="74" mass="8334">MPCQLPSECSHLVSSDCCQRFAIVRSDLSIDYKRSAAPPSVSQPRVVPVEMPHRQDWKALHATQFYTSSNRSEA</sequence>
<proteinExistence type="predicted"/>
<gene>
    <name evidence="1" type="ORF">JZ751_022220</name>
</gene>
<dbReference type="Proteomes" id="UP000824540">
    <property type="component" value="Unassembled WGS sequence"/>
</dbReference>
<evidence type="ECO:0000313" key="2">
    <source>
        <dbReference type="Proteomes" id="UP000824540"/>
    </source>
</evidence>
<keyword evidence="2" id="KW-1185">Reference proteome</keyword>
<protein>
    <submittedName>
        <fullName evidence="1">Uncharacterized protein</fullName>
    </submittedName>
</protein>
<evidence type="ECO:0000313" key="1">
    <source>
        <dbReference type="EMBL" id="KAG9339907.1"/>
    </source>
</evidence>
<dbReference type="EMBL" id="JAFBMS010000048">
    <property type="protein sequence ID" value="KAG9339907.1"/>
    <property type="molecule type" value="Genomic_DNA"/>
</dbReference>
<name>A0A8T2NU84_9TELE</name>
<dbReference type="AlphaFoldDB" id="A0A8T2NU84"/>
<accession>A0A8T2NU84</accession>
<reference evidence="1" key="1">
    <citation type="thesis" date="2021" institute="BYU ScholarsArchive" country="Provo, UT, USA">
        <title>Applications of and Algorithms for Genome Assembly and Genomic Analyses with an Emphasis on Marine Teleosts.</title>
        <authorList>
            <person name="Pickett B.D."/>
        </authorList>
    </citation>
    <scope>NUCLEOTIDE SEQUENCE</scope>
    <source>
        <strain evidence="1">HI-2016</strain>
    </source>
</reference>